<feature type="coiled-coil region" evidence="7">
    <location>
        <begin position="96"/>
        <end position="123"/>
    </location>
</feature>
<accession>A0A2J7QVF2</accession>
<evidence type="ECO:0000256" key="6">
    <source>
        <dbReference type="ARBA" id="ARBA00023306"/>
    </source>
</evidence>
<dbReference type="STRING" id="105785.A0A2J7QVF2"/>
<feature type="coiled-coil region" evidence="7">
    <location>
        <begin position="206"/>
        <end position="322"/>
    </location>
</feature>
<dbReference type="GO" id="GO:0051315">
    <property type="term" value="P:attachment of mitotic spindle microtubules to kinetochore"/>
    <property type="evidence" value="ECO:0007669"/>
    <property type="project" value="TreeGrafter"/>
</dbReference>
<evidence type="ECO:0000256" key="7">
    <source>
        <dbReference type="SAM" id="Coils"/>
    </source>
</evidence>
<keyword evidence="9" id="KW-1185">Reference proteome</keyword>
<keyword evidence="5" id="KW-0539">Nucleus</keyword>
<comment type="subcellular location">
    <subcellularLocation>
        <location evidence="1">Nucleus</location>
    </subcellularLocation>
</comment>
<keyword evidence="4" id="KW-0498">Mitosis</keyword>
<proteinExistence type="inferred from homology"/>
<feature type="coiled-coil region" evidence="7">
    <location>
        <begin position="440"/>
        <end position="551"/>
    </location>
</feature>
<dbReference type="Pfam" id="PF05557">
    <property type="entry name" value="MAD"/>
    <property type="match status" value="1"/>
</dbReference>
<comment type="similarity">
    <text evidence="2">Belongs to the MAD1 family.</text>
</comment>
<dbReference type="InterPro" id="IPR008672">
    <property type="entry name" value="Mad1"/>
</dbReference>
<sequence length="741" mass="86317">MSKNLDRDDPTCVIKMLDEFRSCNPSVNLSNLIDNRSRAVVPTKLQFDESTVSSDNKKRKFTDSNVSVGLGEISADDSDLSVLASPWKTRWMKAELAETKAQKASLEERIQKLHSIRMELELMFDNEKTSLLKQQERDRETIKALEGRVAVLRKREVESRDELSQYKQSAESCKYKLEKKILLQLQEEYARFFHQFKQMELTHKKCAAGEQRISELEAELALSTEEATSLKDYIKLLEEKVVRVTNLKHQVELDEHRLTQAQQRIKELELEKEKGEEARELLEKQQHNLMRLPDLEREVALLRDENRNLRDAVHNKLILEEEVMDLRSRQTGFEEREQKLAQLEASHGHLESVLERWRQLARDHCLGVPPEKAMAGPELLRMRIETLQQKELLLTADVGHLDSRMKATQQAKSKVSMELGKATKQIEGMQTVNDDQSKLIKRLQKRLLLVSRERDSYRSQLDLYEKELTITSSSGFVNSQQQQQKSRIEALEKTIEGYRDLVEKLEADLEKTVKGSGVQFSERISKLEEEINSLQQEKEHLMKRRDELEVELEYRALKGDFNPVKSKVLHFRMNPAAEAEIQREDRLTRLQQECDRLQVRVRVLEEGQTQDVTEAVNLHLAASNTQEVQDLQKEIQSYEMKLQRVKEIVKTTIQEYRDACYMLLGYRMDRVESGLCRLSSMYAESEDDYLVFKLNDSGPDLLETPYSTTLEPFINLHLKRQHSPPMFLSAITMDLFSHQTN</sequence>
<dbReference type="Gene3D" id="3.30.457.60">
    <property type="match status" value="1"/>
</dbReference>
<dbReference type="GO" id="GO:0007094">
    <property type="term" value="P:mitotic spindle assembly checkpoint signaling"/>
    <property type="evidence" value="ECO:0007669"/>
    <property type="project" value="InterPro"/>
</dbReference>
<name>A0A2J7QVF2_9NEOP</name>
<gene>
    <name evidence="8" type="ORF">B7P43_G02419</name>
</gene>
<dbReference type="Proteomes" id="UP000235965">
    <property type="component" value="Unassembled WGS sequence"/>
</dbReference>
<dbReference type="Gene3D" id="6.10.250.90">
    <property type="match status" value="1"/>
</dbReference>
<dbReference type="SUPFAM" id="SSF75704">
    <property type="entry name" value="Mitotic arrest deficient-like 1, Mad1"/>
    <property type="match status" value="1"/>
</dbReference>
<dbReference type="FunCoup" id="A0A2J7QVF2">
    <property type="interactions" value="1351"/>
</dbReference>
<protein>
    <recommendedName>
        <fullName evidence="10">Mitotic spindle assembly checkpoint protein MAD1</fullName>
    </recommendedName>
</protein>
<evidence type="ECO:0000256" key="5">
    <source>
        <dbReference type="ARBA" id="ARBA00023242"/>
    </source>
</evidence>
<dbReference type="OrthoDB" id="331602at2759"/>
<evidence type="ECO:0000256" key="2">
    <source>
        <dbReference type="ARBA" id="ARBA00008029"/>
    </source>
</evidence>
<evidence type="ECO:0000313" key="8">
    <source>
        <dbReference type="EMBL" id="PNF32551.1"/>
    </source>
</evidence>
<dbReference type="PANTHER" id="PTHR23168">
    <property type="entry name" value="MITOTIC SPINDLE ASSEMBLY CHECKPOINT PROTEIN MAD1 MITOTIC ARREST DEFICIENT-LIKE PROTEIN 1"/>
    <property type="match status" value="1"/>
</dbReference>
<evidence type="ECO:0000256" key="1">
    <source>
        <dbReference type="ARBA" id="ARBA00004123"/>
    </source>
</evidence>
<dbReference type="GO" id="GO:0072686">
    <property type="term" value="C:mitotic spindle"/>
    <property type="evidence" value="ECO:0007669"/>
    <property type="project" value="TreeGrafter"/>
</dbReference>
<dbReference type="PANTHER" id="PTHR23168:SF0">
    <property type="entry name" value="MITOTIC SPINDLE ASSEMBLY CHECKPOINT PROTEIN MAD1"/>
    <property type="match status" value="1"/>
</dbReference>
<feature type="coiled-coil region" evidence="7">
    <location>
        <begin position="587"/>
        <end position="655"/>
    </location>
</feature>
<dbReference type="Gene3D" id="1.20.5.170">
    <property type="match status" value="1"/>
</dbReference>
<dbReference type="EMBL" id="NEVH01010476">
    <property type="protein sequence ID" value="PNF32551.1"/>
    <property type="molecule type" value="Genomic_DNA"/>
</dbReference>
<keyword evidence="3" id="KW-0132">Cell division</keyword>
<dbReference type="GO" id="GO:0000776">
    <property type="term" value="C:kinetochore"/>
    <property type="evidence" value="ECO:0007669"/>
    <property type="project" value="TreeGrafter"/>
</dbReference>
<keyword evidence="7" id="KW-0175">Coiled coil</keyword>
<evidence type="ECO:0008006" key="10">
    <source>
        <dbReference type="Google" id="ProtNLM"/>
    </source>
</evidence>
<dbReference type="AlphaFoldDB" id="A0A2J7QVF2"/>
<keyword evidence="6" id="KW-0131">Cell cycle</keyword>
<comment type="caution">
    <text evidence="8">The sequence shown here is derived from an EMBL/GenBank/DDBJ whole genome shotgun (WGS) entry which is preliminary data.</text>
</comment>
<dbReference type="GO" id="GO:0005635">
    <property type="term" value="C:nuclear envelope"/>
    <property type="evidence" value="ECO:0007669"/>
    <property type="project" value="TreeGrafter"/>
</dbReference>
<organism evidence="8 9">
    <name type="scientific">Cryptotermes secundus</name>
    <dbReference type="NCBI Taxonomy" id="105785"/>
    <lineage>
        <taxon>Eukaryota</taxon>
        <taxon>Metazoa</taxon>
        <taxon>Ecdysozoa</taxon>
        <taxon>Arthropoda</taxon>
        <taxon>Hexapoda</taxon>
        <taxon>Insecta</taxon>
        <taxon>Pterygota</taxon>
        <taxon>Neoptera</taxon>
        <taxon>Polyneoptera</taxon>
        <taxon>Dictyoptera</taxon>
        <taxon>Blattodea</taxon>
        <taxon>Blattoidea</taxon>
        <taxon>Termitoidae</taxon>
        <taxon>Kalotermitidae</taxon>
        <taxon>Cryptotermitinae</taxon>
        <taxon>Cryptotermes</taxon>
    </lineage>
</organism>
<evidence type="ECO:0000256" key="3">
    <source>
        <dbReference type="ARBA" id="ARBA00022618"/>
    </source>
</evidence>
<evidence type="ECO:0000313" key="9">
    <source>
        <dbReference type="Proteomes" id="UP000235965"/>
    </source>
</evidence>
<evidence type="ECO:0000256" key="4">
    <source>
        <dbReference type="ARBA" id="ARBA00022776"/>
    </source>
</evidence>
<reference evidence="8 9" key="1">
    <citation type="submission" date="2017-12" db="EMBL/GenBank/DDBJ databases">
        <title>Hemimetabolous genomes reveal molecular basis of termite eusociality.</title>
        <authorList>
            <person name="Harrison M.C."/>
            <person name="Jongepier E."/>
            <person name="Robertson H.M."/>
            <person name="Arning N."/>
            <person name="Bitard-Feildel T."/>
            <person name="Chao H."/>
            <person name="Childers C.P."/>
            <person name="Dinh H."/>
            <person name="Doddapaneni H."/>
            <person name="Dugan S."/>
            <person name="Gowin J."/>
            <person name="Greiner C."/>
            <person name="Han Y."/>
            <person name="Hu H."/>
            <person name="Hughes D.S.T."/>
            <person name="Huylmans A.-K."/>
            <person name="Kemena C."/>
            <person name="Kremer L.P.M."/>
            <person name="Lee S.L."/>
            <person name="Lopez-Ezquerra A."/>
            <person name="Mallet L."/>
            <person name="Monroy-Kuhn J.M."/>
            <person name="Moser A."/>
            <person name="Murali S.C."/>
            <person name="Muzny D.M."/>
            <person name="Otani S."/>
            <person name="Piulachs M.-D."/>
            <person name="Poelchau M."/>
            <person name="Qu J."/>
            <person name="Schaub F."/>
            <person name="Wada-Katsumata A."/>
            <person name="Worley K.C."/>
            <person name="Xie Q."/>
            <person name="Ylla G."/>
            <person name="Poulsen M."/>
            <person name="Gibbs R.A."/>
            <person name="Schal C."/>
            <person name="Richards S."/>
            <person name="Belles X."/>
            <person name="Korb J."/>
            <person name="Bornberg-Bauer E."/>
        </authorList>
    </citation>
    <scope>NUCLEOTIDE SEQUENCE [LARGE SCALE GENOMIC DNA]</scope>
    <source>
        <tissue evidence="8">Whole body</tissue>
    </source>
</reference>
<dbReference type="InParanoid" id="A0A2J7QVF2"/>
<dbReference type="GO" id="GO:0051301">
    <property type="term" value="P:cell division"/>
    <property type="evidence" value="ECO:0007669"/>
    <property type="project" value="UniProtKB-KW"/>
</dbReference>